<accession>A0AA39HC20</accession>
<proteinExistence type="predicted"/>
<sequence length="80" mass="9141">MDNRRSDSLEGEPEEHHSEAHHQHPHHVKDVAHDPHAFIPFPGHIPPGATASAFVRVNAKDPREMRSHLKHDEKNVKIDK</sequence>
<name>A0AA39HC20_9BILA</name>
<keyword evidence="3" id="KW-1185">Reference proteome</keyword>
<reference evidence="2" key="1">
    <citation type="submission" date="2023-06" db="EMBL/GenBank/DDBJ databases">
        <title>Genomic analysis of the entomopathogenic nematode Steinernema hermaphroditum.</title>
        <authorList>
            <person name="Schwarz E.M."/>
            <person name="Heppert J.K."/>
            <person name="Baniya A."/>
            <person name="Schwartz H.T."/>
            <person name="Tan C.-H."/>
            <person name="Antoshechkin I."/>
            <person name="Sternberg P.W."/>
            <person name="Goodrich-Blair H."/>
            <person name="Dillman A.R."/>
        </authorList>
    </citation>
    <scope>NUCLEOTIDE SEQUENCE</scope>
    <source>
        <strain evidence="2">PS9179</strain>
        <tissue evidence="2">Whole animal</tissue>
    </source>
</reference>
<protein>
    <submittedName>
        <fullName evidence="2">Uncharacterized protein</fullName>
    </submittedName>
</protein>
<gene>
    <name evidence="2" type="ORF">QR680_016711</name>
</gene>
<organism evidence="2 3">
    <name type="scientific">Steinernema hermaphroditum</name>
    <dbReference type="NCBI Taxonomy" id="289476"/>
    <lineage>
        <taxon>Eukaryota</taxon>
        <taxon>Metazoa</taxon>
        <taxon>Ecdysozoa</taxon>
        <taxon>Nematoda</taxon>
        <taxon>Chromadorea</taxon>
        <taxon>Rhabditida</taxon>
        <taxon>Tylenchina</taxon>
        <taxon>Panagrolaimomorpha</taxon>
        <taxon>Strongyloidoidea</taxon>
        <taxon>Steinernematidae</taxon>
        <taxon>Steinernema</taxon>
    </lineage>
</organism>
<evidence type="ECO:0000313" key="3">
    <source>
        <dbReference type="Proteomes" id="UP001175271"/>
    </source>
</evidence>
<dbReference type="EMBL" id="JAUCMV010000004">
    <property type="protein sequence ID" value="KAK0403086.1"/>
    <property type="molecule type" value="Genomic_DNA"/>
</dbReference>
<dbReference type="AlphaFoldDB" id="A0AA39HC20"/>
<evidence type="ECO:0000313" key="2">
    <source>
        <dbReference type="EMBL" id="KAK0403086.1"/>
    </source>
</evidence>
<dbReference type="Proteomes" id="UP001175271">
    <property type="component" value="Unassembled WGS sequence"/>
</dbReference>
<evidence type="ECO:0000256" key="1">
    <source>
        <dbReference type="SAM" id="MobiDB-lite"/>
    </source>
</evidence>
<comment type="caution">
    <text evidence="2">The sequence shown here is derived from an EMBL/GenBank/DDBJ whole genome shotgun (WGS) entry which is preliminary data.</text>
</comment>
<feature type="region of interest" description="Disordered" evidence="1">
    <location>
        <begin position="1"/>
        <end position="44"/>
    </location>
</feature>
<feature type="compositionally biased region" description="Basic and acidic residues" evidence="1">
    <location>
        <begin position="1"/>
        <end position="36"/>
    </location>
</feature>